<name>A0ABW5DWB9_9PROT</name>
<feature type="transmembrane region" description="Helical" evidence="1">
    <location>
        <begin position="35"/>
        <end position="53"/>
    </location>
</feature>
<comment type="caution">
    <text evidence="2">The sequence shown here is derived from an EMBL/GenBank/DDBJ whole genome shotgun (WGS) entry which is preliminary data.</text>
</comment>
<accession>A0ABW5DWB9</accession>
<keyword evidence="1" id="KW-0812">Transmembrane</keyword>
<dbReference type="RefSeq" id="WP_379876751.1">
    <property type="nucleotide sequence ID" value="NZ_JBHUIP010000012.1"/>
</dbReference>
<reference evidence="3" key="1">
    <citation type="journal article" date="2019" name="Int. J. Syst. Evol. Microbiol.">
        <title>The Global Catalogue of Microorganisms (GCM) 10K type strain sequencing project: providing services to taxonomists for standard genome sequencing and annotation.</title>
        <authorList>
            <consortium name="The Broad Institute Genomics Platform"/>
            <consortium name="The Broad Institute Genome Sequencing Center for Infectious Disease"/>
            <person name="Wu L."/>
            <person name="Ma J."/>
        </authorList>
    </citation>
    <scope>NUCLEOTIDE SEQUENCE [LARGE SCALE GENOMIC DNA]</scope>
    <source>
        <strain evidence="3">CGMCC 1.19062</strain>
    </source>
</reference>
<dbReference type="EMBL" id="JBHUIP010000012">
    <property type="protein sequence ID" value="MFD2263721.1"/>
    <property type="molecule type" value="Genomic_DNA"/>
</dbReference>
<keyword evidence="1" id="KW-0472">Membrane</keyword>
<gene>
    <name evidence="2" type="ORF">ACFSM5_12545</name>
</gene>
<evidence type="ECO:0000313" key="2">
    <source>
        <dbReference type="EMBL" id="MFD2263721.1"/>
    </source>
</evidence>
<dbReference type="InterPro" id="IPR006696">
    <property type="entry name" value="DUF423"/>
</dbReference>
<proteinExistence type="predicted"/>
<dbReference type="Pfam" id="PF04241">
    <property type="entry name" value="DUF423"/>
    <property type="match status" value="1"/>
</dbReference>
<keyword evidence="1" id="KW-1133">Transmembrane helix</keyword>
<evidence type="ECO:0000256" key="1">
    <source>
        <dbReference type="SAM" id="Phobius"/>
    </source>
</evidence>
<evidence type="ECO:0000313" key="3">
    <source>
        <dbReference type="Proteomes" id="UP001597295"/>
    </source>
</evidence>
<keyword evidence="3" id="KW-1185">Reference proteome</keyword>
<protein>
    <submittedName>
        <fullName evidence="2">DUF423 domain-containing protein</fullName>
    </submittedName>
</protein>
<organism evidence="2 3">
    <name type="scientific">Lacibacterium aquatile</name>
    <dbReference type="NCBI Taxonomy" id="1168082"/>
    <lineage>
        <taxon>Bacteria</taxon>
        <taxon>Pseudomonadati</taxon>
        <taxon>Pseudomonadota</taxon>
        <taxon>Alphaproteobacteria</taxon>
        <taxon>Rhodospirillales</taxon>
        <taxon>Rhodospirillaceae</taxon>
    </lineage>
</organism>
<feature type="transmembrane region" description="Helical" evidence="1">
    <location>
        <begin position="60"/>
        <end position="78"/>
    </location>
</feature>
<dbReference type="Proteomes" id="UP001597295">
    <property type="component" value="Unassembled WGS sequence"/>
</dbReference>
<sequence length="111" mass="11275">MSRWLALGAVNGAAAVAVAAAAAHGPLASIVVADAARFHILHALALGLAGLALRGRALSVTAGLFQLGALGFSVGIYLQNWLGWPMGPVVPLGGTLLILGWLSLAVCAWRR</sequence>
<feature type="transmembrane region" description="Helical" evidence="1">
    <location>
        <begin position="90"/>
        <end position="109"/>
    </location>
</feature>